<reference evidence="1 2" key="1">
    <citation type="submission" date="2014-04" db="EMBL/GenBank/DDBJ databases">
        <authorList>
            <consortium name="DOE Joint Genome Institute"/>
            <person name="Kuo A."/>
            <person name="Kohler A."/>
            <person name="Jargeat P."/>
            <person name="Nagy L.G."/>
            <person name="Floudas D."/>
            <person name="Copeland A."/>
            <person name="Barry K.W."/>
            <person name="Cichocki N."/>
            <person name="Veneault-Fourrey C."/>
            <person name="LaButti K."/>
            <person name="Lindquist E.A."/>
            <person name="Lipzen A."/>
            <person name="Lundell T."/>
            <person name="Morin E."/>
            <person name="Murat C."/>
            <person name="Sun H."/>
            <person name="Tunlid A."/>
            <person name="Henrissat B."/>
            <person name="Grigoriev I.V."/>
            <person name="Hibbett D.S."/>
            <person name="Martin F."/>
            <person name="Nordberg H.P."/>
            <person name="Cantor M.N."/>
            <person name="Hua S.X."/>
        </authorList>
    </citation>
    <scope>NUCLEOTIDE SEQUENCE [LARGE SCALE GENOMIC DNA]</scope>
    <source>
        <strain evidence="1 2">Ve08.2h10</strain>
    </source>
</reference>
<name>A0A0D0CFE7_9AGAM</name>
<dbReference type="Proteomes" id="UP000054538">
    <property type="component" value="Unassembled WGS sequence"/>
</dbReference>
<dbReference type="Pfam" id="PF18758">
    <property type="entry name" value="KDZ"/>
    <property type="match status" value="1"/>
</dbReference>
<gene>
    <name evidence="1" type="ORF">PAXRUDRAFT_156166</name>
</gene>
<dbReference type="InParanoid" id="A0A0D0CFE7"/>
<accession>A0A0D0CFE7</accession>
<protein>
    <submittedName>
        <fullName evidence="1">Uncharacterized protein</fullName>
    </submittedName>
</protein>
<keyword evidence="2" id="KW-1185">Reference proteome</keyword>
<sequence>IIDGNFKAEYLYDRQIDRQVWLMDCLGFMVSQSPYHEYLAATNHSLEVCIVCTLLLTMQAVNQANSSCVQLEATGIGATACAHHGCFIPHLVVDFQKGERCAFAKFYRALFLR</sequence>
<dbReference type="OrthoDB" id="3257613at2759"/>
<dbReference type="HOGENOM" id="CLU_003703_4_4_1"/>
<feature type="non-terminal residue" evidence="1">
    <location>
        <position position="1"/>
    </location>
</feature>
<evidence type="ECO:0000313" key="2">
    <source>
        <dbReference type="Proteomes" id="UP000054538"/>
    </source>
</evidence>
<evidence type="ECO:0000313" key="1">
    <source>
        <dbReference type="EMBL" id="KIK81417.1"/>
    </source>
</evidence>
<organism evidence="1 2">
    <name type="scientific">Paxillus rubicundulus Ve08.2h10</name>
    <dbReference type="NCBI Taxonomy" id="930991"/>
    <lineage>
        <taxon>Eukaryota</taxon>
        <taxon>Fungi</taxon>
        <taxon>Dikarya</taxon>
        <taxon>Basidiomycota</taxon>
        <taxon>Agaricomycotina</taxon>
        <taxon>Agaricomycetes</taxon>
        <taxon>Agaricomycetidae</taxon>
        <taxon>Boletales</taxon>
        <taxon>Paxilineae</taxon>
        <taxon>Paxillaceae</taxon>
        <taxon>Paxillus</taxon>
    </lineage>
</organism>
<reference evidence="2" key="2">
    <citation type="submission" date="2015-01" db="EMBL/GenBank/DDBJ databases">
        <title>Evolutionary Origins and Diversification of the Mycorrhizal Mutualists.</title>
        <authorList>
            <consortium name="DOE Joint Genome Institute"/>
            <consortium name="Mycorrhizal Genomics Consortium"/>
            <person name="Kohler A."/>
            <person name="Kuo A."/>
            <person name="Nagy L.G."/>
            <person name="Floudas D."/>
            <person name="Copeland A."/>
            <person name="Barry K.W."/>
            <person name="Cichocki N."/>
            <person name="Veneault-Fourrey C."/>
            <person name="LaButti K."/>
            <person name="Lindquist E.A."/>
            <person name="Lipzen A."/>
            <person name="Lundell T."/>
            <person name="Morin E."/>
            <person name="Murat C."/>
            <person name="Riley R."/>
            <person name="Ohm R."/>
            <person name="Sun H."/>
            <person name="Tunlid A."/>
            <person name="Henrissat B."/>
            <person name="Grigoriev I.V."/>
            <person name="Hibbett D.S."/>
            <person name="Martin F."/>
        </authorList>
    </citation>
    <scope>NUCLEOTIDE SEQUENCE [LARGE SCALE GENOMIC DNA]</scope>
    <source>
        <strain evidence="2">Ve08.2h10</strain>
    </source>
</reference>
<dbReference type="InterPro" id="IPR040521">
    <property type="entry name" value="KDZ"/>
</dbReference>
<feature type="non-terminal residue" evidence="1">
    <location>
        <position position="113"/>
    </location>
</feature>
<dbReference type="EMBL" id="KN825803">
    <property type="protein sequence ID" value="KIK81417.1"/>
    <property type="molecule type" value="Genomic_DNA"/>
</dbReference>
<dbReference type="AlphaFoldDB" id="A0A0D0CFE7"/>
<proteinExistence type="predicted"/>